<organism evidence="1 2">
    <name type="scientific">Acinetobacter indicus</name>
    <dbReference type="NCBI Taxonomy" id="756892"/>
    <lineage>
        <taxon>Bacteria</taxon>
        <taxon>Pseudomonadati</taxon>
        <taxon>Pseudomonadota</taxon>
        <taxon>Gammaproteobacteria</taxon>
        <taxon>Moraxellales</taxon>
        <taxon>Moraxellaceae</taxon>
        <taxon>Acinetobacter</taxon>
    </lineage>
</organism>
<dbReference type="Proteomes" id="UP000503440">
    <property type="component" value="Chromosome"/>
</dbReference>
<reference evidence="1 2" key="1">
    <citation type="submission" date="2019-09" db="EMBL/GenBank/DDBJ databases">
        <title>Non-baumannii Acinetobacter spp. carrying blaNDM-1 isolated in China.</title>
        <authorList>
            <person name="Cui C."/>
            <person name="Chen C."/>
            <person name="Sun J."/>
            <person name="Liu Y."/>
        </authorList>
    </citation>
    <scope>NUCLEOTIDE SEQUENCE [LARGE SCALE GENOMIC DNA]</scope>
    <source>
        <strain evidence="1 2">B18</strain>
    </source>
</reference>
<sequence length="249" mass="29354">MRRIVWIIVLVTCAVFGLMFYQYQAQQKELTQLHEYQNVLYDKAEQIYVQAQDWSTPIQVDPSDPRLSGDYALMAEFVISHLVQSAEARNSYLRELKALQWDQFLDIKRLNEDKKQDYAETEAMLSQVKAMMELYQEHLTEHEAQALAQIEELPIKSHLRRQLSESLLESHQNDEGTVLFELEKQSLSQAYVLLGILKNNRWEMKNNLFMFYEDAGLKQFNQAYQDMLKLNQQMQEITQAHQQALAEKL</sequence>
<evidence type="ECO:0000313" key="1">
    <source>
        <dbReference type="EMBL" id="QIC71347.1"/>
    </source>
</evidence>
<dbReference type="EMBL" id="CP044455">
    <property type="protein sequence ID" value="QIC71347.1"/>
    <property type="molecule type" value="Genomic_DNA"/>
</dbReference>
<dbReference type="RefSeq" id="WP_127798507.1">
    <property type="nucleotide sequence ID" value="NZ_CP044018.1"/>
</dbReference>
<name>A0A6C0Y517_9GAMM</name>
<gene>
    <name evidence="1" type="ORF">FSC09_13545</name>
</gene>
<protein>
    <submittedName>
        <fullName evidence="1">Uncharacterized protein</fullName>
    </submittedName>
</protein>
<evidence type="ECO:0000313" key="2">
    <source>
        <dbReference type="Proteomes" id="UP000503440"/>
    </source>
</evidence>
<proteinExistence type="predicted"/>
<accession>A0A6C0Y517</accession>
<dbReference type="AlphaFoldDB" id="A0A6C0Y517"/>